<keyword evidence="4" id="KW-1185">Reference proteome</keyword>
<name>A0A1F5LGM0_PENAI</name>
<evidence type="ECO:0000313" key="3">
    <source>
        <dbReference type="EMBL" id="OGE52216.1"/>
    </source>
</evidence>
<protein>
    <recommendedName>
        <fullName evidence="5">Apple domain-containing protein</fullName>
    </recommendedName>
</protein>
<feature type="region of interest" description="Disordered" evidence="1">
    <location>
        <begin position="200"/>
        <end position="246"/>
    </location>
</feature>
<keyword evidence="2" id="KW-0732">Signal</keyword>
<accession>A0A1F5LGM0</accession>
<proteinExistence type="predicted"/>
<dbReference type="OrthoDB" id="10456814at2759"/>
<evidence type="ECO:0008006" key="5">
    <source>
        <dbReference type="Google" id="ProtNLM"/>
    </source>
</evidence>
<sequence length="317" mass="34299">MPSIRTGLALASLAWLANANTPVVLTRVDCTTQVTTSYLPGPTFIPANPPMEGSGGQYWCPVYGNLSSENSDNLGTPCTEGFKDPVSFTLFWNSLKNPKYTAQQKPGPPQPIEMFTDWEFETYLSVKDITEAGLTVAIDGKELGNTSILDKSGHGLHGSWRIPAGENTVRISWKYLSDKEDLVKSLDSVPGQFQFDRVVSCNQTSGGNGNTGNADEEEEEDEEGEEEEDNENTGTTSTGKTWKRTADSNKIGKLGKTIHRGVKPGSPAACIELCAQSEDRGCKWAAWTPADGSCFTYSSAISEPYVTLVGSDLLVFT</sequence>
<evidence type="ECO:0000256" key="2">
    <source>
        <dbReference type="SAM" id="SignalP"/>
    </source>
</evidence>
<feature type="signal peptide" evidence="2">
    <location>
        <begin position="1"/>
        <end position="19"/>
    </location>
</feature>
<dbReference type="AlphaFoldDB" id="A0A1F5LGM0"/>
<feature type="compositionally biased region" description="Acidic residues" evidence="1">
    <location>
        <begin position="214"/>
        <end position="231"/>
    </location>
</feature>
<dbReference type="EMBL" id="LXJU01000011">
    <property type="protein sequence ID" value="OGE52216.1"/>
    <property type="molecule type" value="Genomic_DNA"/>
</dbReference>
<gene>
    <name evidence="3" type="ORF">PENARI_c011G00876</name>
</gene>
<dbReference type="RefSeq" id="XP_022487658.1">
    <property type="nucleotide sequence ID" value="XM_022632484.1"/>
</dbReference>
<evidence type="ECO:0000256" key="1">
    <source>
        <dbReference type="SAM" id="MobiDB-lite"/>
    </source>
</evidence>
<feature type="chain" id="PRO_5009519569" description="Apple domain-containing protein" evidence="2">
    <location>
        <begin position="20"/>
        <end position="317"/>
    </location>
</feature>
<dbReference type="GeneID" id="34577218"/>
<evidence type="ECO:0000313" key="4">
    <source>
        <dbReference type="Proteomes" id="UP000177622"/>
    </source>
</evidence>
<dbReference type="Proteomes" id="UP000177622">
    <property type="component" value="Unassembled WGS sequence"/>
</dbReference>
<organism evidence="3 4">
    <name type="scientific">Penicillium arizonense</name>
    <dbReference type="NCBI Taxonomy" id="1835702"/>
    <lineage>
        <taxon>Eukaryota</taxon>
        <taxon>Fungi</taxon>
        <taxon>Dikarya</taxon>
        <taxon>Ascomycota</taxon>
        <taxon>Pezizomycotina</taxon>
        <taxon>Eurotiomycetes</taxon>
        <taxon>Eurotiomycetidae</taxon>
        <taxon>Eurotiales</taxon>
        <taxon>Aspergillaceae</taxon>
        <taxon>Penicillium</taxon>
    </lineage>
</organism>
<reference evidence="3 4" key="1">
    <citation type="journal article" date="2016" name="Sci. Rep.">
        <title>Penicillium arizonense, a new, genome sequenced fungal species, reveals a high chemical diversity in secreted metabolites.</title>
        <authorList>
            <person name="Grijseels S."/>
            <person name="Nielsen J.C."/>
            <person name="Randelovic M."/>
            <person name="Nielsen J."/>
            <person name="Nielsen K.F."/>
            <person name="Workman M."/>
            <person name="Frisvad J.C."/>
        </authorList>
    </citation>
    <scope>NUCLEOTIDE SEQUENCE [LARGE SCALE GENOMIC DNA]</scope>
    <source>
        <strain evidence="3 4">CBS 141311</strain>
    </source>
</reference>
<comment type="caution">
    <text evidence="3">The sequence shown here is derived from an EMBL/GenBank/DDBJ whole genome shotgun (WGS) entry which is preliminary data.</text>
</comment>